<evidence type="ECO:0000256" key="8">
    <source>
        <dbReference type="ARBA" id="ARBA00048478"/>
    </source>
</evidence>
<keyword evidence="2 9" id="KW-0963">Cytoplasm</keyword>
<dbReference type="GO" id="GO:0005524">
    <property type="term" value="F:ATP binding"/>
    <property type="evidence" value="ECO:0007669"/>
    <property type="project" value="UniProtKB-UniRule"/>
</dbReference>
<dbReference type="PATRIC" id="fig|1229831.3.peg.7"/>
<dbReference type="HAMAP" id="MF_00238">
    <property type="entry name" value="Cytidyl_kinase_type1"/>
    <property type="match status" value="1"/>
</dbReference>
<protein>
    <recommendedName>
        <fullName evidence="9">Cytidylate kinase</fullName>
        <shortName evidence="9">CK</shortName>
        <ecNumber evidence="9">2.7.4.25</ecNumber>
    </recommendedName>
    <alternativeName>
        <fullName evidence="9">Cytidine monophosphate kinase</fullName>
        <shortName evidence="9">CMP kinase</shortName>
    </alternativeName>
</protein>
<dbReference type="NCBIfam" id="TIGR00017">
    <property type="entry name" value="cmk"/>
    <property type="match status" value="1"/>
</dbReference>
<gene>
    <name evidence="9 11" type="primary">cmk</name>
    <name evidence="11" type="ORF">M832_00050</name>
</gene>
<evidence type="ECO:0000256" key="9">
    <source>
        <dbReference type="HAMAP-Rule" id="MF_00238"/>
    </source>
</evidence>
<comment type="similarity">
    <text evidence="1 9">Belongs to the cytidylate kinase family. Type 1 subfamily.</text>
</comment>
<evidence type="ECO:0000256" key="4">
    <source>
        <dbReference type="ARBA" id="ARBA00022741"/>
    </source>
</evidence>
<organism evidence="11 12">
    <name type="scientific">Chlamydia avium 10DC88</name>
    <dbReference type="NCBI Taxonomy" id="1229831"/>
    <lineage>
        <taxon>Bacteria</taxon>
        <taxon>Pseudomonadati</taxon>
        <taxon>Chlamydiota</taxon>
        <taxon>Chlamydiia</taxon>
        <taxon>Chlamydiales</taxon>
        <taxon>Chlamydiaceae</taxon>
        <taxon>Chlamydia/Chlamydophila group</taxon>
        <taxon>Chlamydia</taxon>
    </lineage>
</organism>
<evidence type="ECO:0000256" key="6">
    <source>
        <dbReference type="ARBA" id="ARBA00022840"/>
    </source>
</evidence>
<dbReference type="KEGG" id="cav:M832_00050"/>
<evidence type="ECO:0000313" key="12">
    <source>
        <dbReference type="Proteomes" id="UP000019433"/>
    </source>
</evidence>
<dbReference type="EC" id="2.7.4.25" evidence="9"/>
<evidence type="ECO:0000256" key="2">
    <source>
        <dbReference type="ARBA" id="ARBA00022490"/>
    </source>
</evidence>
<dbReference type="EMBL" id="CP006571">
    <property type="protein sequence ID" value="AHK62881.1"/>
    <property type="molecule type" value="Genomic_DNA"/>
</dbReference>
<evidence type="ECO:0000256" key="1">
    <source>
        <dbReference type="ARBA" id="ARBA00009427"/>
    </source>
</evidence>
<dbReference type="GO" id="GO:0036430">
    <property type="term" value="F:CMP kinase activity"/>
    <property type="evidence" value="ECO:0007669"/>
    <property type="project" value="RHEA"/>
</dbReference>
<dbReference type="Proteomes" id="UP000019433">
    <property type="component" value="Chromosome"/>
</dbReference>
<dbReference type="Gene3D" id="3.40.50.300">
    <property type="entry name" value="P-loop containing nucleotide triphosphate hydrolases"/>
    <property type="match status" value="1"/>
</dbReference>
<dbReference type="InterPro" id="IPR003136">
    <property type="entry name" value="Cytidylate_kin"/>
</dbReference>
<dbReference type="FunFam" id="3.40.50.300:FF:003002">
    <property type="entry name" value="Cytidylate kinase"/>
    <property type="match status" value="1"/>
</dbReference>
<sequence>MRFFTSVYSYYICYACYHSNNNVYWMMIITIDGPSGTGKSTIARALAKKLHFNYCNTGVMYRTLAYTRLQDCWSNIPIEKLLSHPPFSFSFVSGEPLKSFLNGSQLSTELETQEVARAASQLSQIPEVRSFMQQLQRKYSELGNCVFEGRDMGSKVFPNADIKIFLTARPEIRASRRINDLPKTSLSQEELLKELLQRDEADRRRLLDPLVIPEGAVILDSSDLTISQVLEQILALVSQKQS</sequence>
<keyword evidence="5 9" id="KW-0418">Kinase</keyword>
<feature type="binding site" evidence="9">
    <location>
        <begin position="33"/>
        <end position="41"/>
    </location>
    <ligand>
        <name>ATP</name>
        <dbReference type="ChEBI" id="CHEBI:30616"/>
    </ligand>
</feature>
<name>W8JE79_9CHLA</name>
<evidence type="ECO:0000256" key="5">
    <source>
        <dbReference type="ARBA" id="ARBA00022777"/>
    </source>
</evidence>
<proteinExistence type="inferred from homology"/>
<evidence type="ECO:0000256" key="7">
    <source>
        <dbReference type="ARBA" id="ARBA00047615"/>
    </source>
</evidence>
<dbReference type="GO" id="GO:0036431">
    <property type="term" value="F:dCMP kinase activity"/>
    <property type="evidence" value="ECO:0007669"/>
    <property type="project" value="InterPro"/>
</dbReference>
<dbReference type="SUPFAM" id="SSF52540">
    <property type="entry name" value="P-loop containing nucleoside triphosphate hydrolases"/>
    <property type="match status" value="1"/>
</dbReference>
<dbReference type="GO" id="GO:0006220">
    <property type="term" value="P:pyrimidine nucleotide metabolic process"/>
    <property type="evidence" value="ECO:0007669"/>
    <property type="project" value="UniProtKB-UniRule"/>
</dbReference>
<feature type="domain" description="Cytidylate kinase" evidence="10">
    <location>
        <begin position="29"/>
        <end position="238"/>
    </location>
</feature>
<evidence type="ECO:0000259" key="10">
    <source>
        <dbReference type="Pfam" id="PF02224"/>
    </source>
</evidence>
<dbReference type="CDD" id="cd02020">
    <property type="entry name" value="CMPK"/>
    <property type="match status" value="1"/>
</dbReference>
<comment type="catalytic activity">
    <reaction evidence="8 9">
        <text>CMP + ATP = CDP + ADP</text>
        <dbReference type="Rhea" id="RHEA:11600"/>
        <dbReference type="ChEBI" id="CHEBI:30616"/>
        <dbReference type="ChEBI" id="CHEBI:58069"/>
        <dbReference type="ChEBI" id="CHEBI:60377"/>
        <dbReference type="ChEBI" id="CHEBI:456216"/>
        <dbReference type="EC" id="2.7.4.25"/>
    </reaction>
</comment>
<dbReference type="eggNOG" id="COG0283">
    <property type="taxonomic scope" value="Bacteria"/>
</dbReference>
<dbReference type="InterPro" id="IPR011994">
    <property type="entry name" value="Cytidylate_kinase_dom"/>
</dbReference>
<comment type="catalytic activity">
    <reaction evidence="7 9">
        <text>dCMP + ATP = dCDP + ADP</text>
        <dbReference type="Rhea" id="RHEA:25094"/>
        <dbReference type="ChEBI" id="CHEBI:30616"/>
        <dbReference type="ChEBI" id="CHEBI:57566"/>
        <dbReference type="ChEBI" id="CHEBI:58593"/>
        <dbReference type="ChEBI" id="CHEBI:456216"/>
        <dbReference type="EC" id="2.7.4.25"/>
    </reaction>
</comment>
<evidence type="ECO:0000313" key="11">
    <source>
        <dbReference type="EMBL" id="AHK62881.1"/>
    </source>
</evidence>
<dbReference type="GO" id="GO:0005737">
    <property type="term" value="C:cytoplasm"/>
    <property type="evidence" value="ECO:0007669"/>
    <property type="project" value="UniProtKB-SubCell"/>
</dbReference>
<keyword evidence="4 9" id="KW-0547">Nucleotide-binding</keyword>
<accession>W8JE79</accession>
<evidence type="ECO:0000256" key="3">
    <source>
        <dbReference type="ARBA" id="ARBA00022679"/>
    </source>
</evidence>
<reference evidence="11 12" key="1">
    <citation type="journal article" date="2014" name="Syst. Appl. Microbiol.">
        <title>Evidence for the existence of two new members of the family Chlamydiaceae and proposal of Chlamydia avium sp. nov. and Chlamydia gallinacea sp. nov.</title>
        <authorList>
            <person name="Sachse K."/>
            <person name="Laroucau K."/>
            <person name="Riege K."/>
            <person name="Wehner S."/>
            <person name="Dilcher M."/>
            <person name="Creasy H.H."/>
            <person name="Weidmann M."/>
            <person name="Myers G."/>
            <person name="Vorimore F."/>
            <person name="Vicari N."/>
            <person name="Magnino S."/>
            <person name="Liebler-Tenorio E."/>
            <person name="Ruettger A."/>
            <person name="Bavoil P.M."/>
            <person name="Hufert F.T."/>
            <person name="Rossello-Mora R."/>
            <person name="Marz M."/>
        </authorList>
    </citation>
    <scope>NUCLEOTIDE SEQUENCE [LARGE SCALE GENOMIC DNA]</scope>
    <source>
        <strain evidence="11 12">10DC88</strain>
    </source>
</reference>
<dbReference type="HOGENOM" id="CLU_079959_0_2_0"/>
<comment type="subcellular location">
    <subcellularLocation>
        <location evidence="9">Cytoplasm</location>
    </subcellularLocation>
</comment>
<keyword evidence="6 9" id="KW-0067">ATP-binding</keyword>
<dbReference type="STRING" id="1229831.M832_00050"/>
<keyword evidence="3 9" id="KW-0808">Transferase</keyword>
<dbReference type="AlphaFoldDB" id="W8JE79"/>
<dbReference type="InterPro" id="IPR027417">
    <property type="entry name" value="P-loop_NTPase"/>
</dbReference>
<dbReference type="Pfam" id="PF02224">
    <property type="entry name" value="Cytidylate_kin"/>
    <property type="match status" value="1"/>
</dbReference>